<reference evidence="11" key="1">
    <citation type="submission" date="2016-06" db="EMBL/GenBank/DDBJ databases">
        <title>Parallel loss of symbiosis genes in relatives of nitrogen-fixing non-legume Parasponia.</title>
        <authorList>
            <person name="Van Velzen R."/>
            <person name="Holmer R."/>
            <person name="Bu F."/>
            <person name="Rutten L."/>
            <person name="Van Zeijl A."/>
            <person name="Liu W."/>
            <person name="Santuari L."/>
            <person name="Cao Q."/>
            <person name="Sharma T."/>
            <person name="Shen D."/>
            <person name="Roswanjaya Y."/>
            <person name="Wardhani T."/>
            <person name="Kalhor M.S."/>
            <person name="Jansen J."/>
            <person name="Van den Hoogen J."/>
            <person name="Gungor B."/>
            <person name="Hartog M."/>
            <person name="Hontelez J."/>
            <person name="Verver J."/>
            <person name="Yang W.-C."/>
            <person name="Schijlen E."/>
            <person name="Repin R."/>
            <person name="Schilthuizen M."/>
            <person name="Schranz E."/>
            <person name="Heidstra R."/>
            <person name="Miyata K."/>
            <person name="Fedorova E."/>
            <person name="Kohlen W."/>
            <person name="Bisseling T."/>
            <person name="Smit S."/>
            <person name="Geurts R."/>
        </authorList>
    </citation>
    <scope>NUCLEOTIDE SEQUENCE [LARGE SCALE GENOMIC DNA]</scope>
    <source>
        <strain evidence="11">cv. RG33-2</strain>
    </source>
</reference>
<evidence type="ECO:0000256" key="9">
    <source>
        <dbReference type="SAM" id="Phobius"/>
    </source>
</evidence>
<feature type="transmembrane region" description="Helical" evidence="9">
    <location>
        <begin position="93"/>
        <end position="117"/>
    </location>
</feature>
<name>A0A2P5F4V4_TREOI</name>
<evidence type="ECO:0000256" key="6">
    <source>
        <dbReference type="ARBA" id="ARBA00022927"/>
    </source>
</evidence>
<evidence type="ECO:0000256" key="1">
    <source>
        <dbReference type="ARBA" id="ARBA00004141"/>
    </source>
</evidence>
<keyword evidence="8 9" id="KW-0472">Membrane</keyword>
<comment type="subcellular location">
    <subcellularLocation>
        <location evidence="1">Membrane</location>
        <topology evidence="1">Multi-pass membrane protein</topology>
    </subcellularLocation>
</comment>
<keyword evidence="4 9" id="KW-0812">Transmembrane</keyword>
<keyword evidence="5" id="KW-0571">Peptide transport</keyword>
<dbReference type="EMBL" id="JXTC01000062">
    <property type="protein sequence ID" value="PON92827.1"/>
    <property type="molecule type" value="Genomic_DNA"/>
</dbReference>
<dbReference type="InterPro" id="IPR004813">
    <property type="entry name" value="OPT"/>
</dbReference>
<dbReference type="InParanoid" id="A0A2P5F4V4"/>
<keyword evidence="7 9" id="KW-1133">Transmembrane helix</keyword>
<dbReference type="GO" id="GO:0015031">
    <property type="term" value="P:protein transport"/>
    <property type="evidence" value="ECO:0007669"/>
    <property type="project" value="UniProtKB-KW"/>
</dbReference>
<dbReference type="PANTHER" id="PTHR22601">
    <property type="entry name" value="ISP4 LIKE PROTEIN"/>
    <property type="match status" value="1"/>
</dbReference>
<protein>
    <submittedName>
        <fullName evidence="10">Oligopeptide transporter</fullName>
    </submittedName>
</protein>
<evidence type="ECO:0000256" key="5">
    <source>
        <dbReference type="ARBA" id="ARBA00022856"/>
    </source>
</evidence>
<dbReference type="Pfam" id="PF03169">
    <property type="entry name" value="OPT"/>
    <property type="match status" value="1"/>
</dbReference>
<dbReference type="AlphaFoldDB" id="A0A2P5F4V4"/>
<organism evidence="10 11">
    <name type="scientific">Trema orientale</name>
    <name type="common">Charcoal tree</name>
    <name type="synonym">Celtis orientalis</name>
    <dbReference type="NCBI Taxonomy" id="63057"/>
    <lineage>
        <taxon>Eukaryota</taxon>
        <taxon>Viridiplantae</taxon>
        <taxon>Streptophyta</taxon>
        <taxon>Embryophyta</taxon>
        <taxon>Tracheophyta</taxon>
        <taxon>Spermatophyta</taxon>
        <taxon>Magnoliopsida</taxon>
        <taxon>eudicotyledons</taxon>
        <taxon>Gunneridae</taxon>
        <taxon>Pentapetalae</taxon>
        <taxon>rosids</taxon>
        <taxon>fabids</taxon>
        <taxon>Rosales</taxon>
        <taxon>Cannabaceae</taxon>
        <taxon>Trema</taxon>
    </lineage>
</organism>
<evidence type="ECO:0000256" key="3">
    <source>
        <dbReference type="ARBA" id="ARBA00022448"/>
    </source>
</evidence>
<keyword evidence="11" id="KW-1185">Reference proteome</keyword>
<keyword evidence="3" id="KW-0813">Transport</keyword>
<evidence type="ECO:0000256" key="8">
    <source>
        <dbReference type="ARBA" id="ARBA00023136"/>
    </source>
</evidence>
<dbReference type="GO" id="GO:0035673">
    <property type="term" value="F:oligopeptide transmembrane transporter activity"/>
    <property type="evidence" value="ECO:0007669"/>
    <property type="project" value="InterPro"/>
</dbReference>
<sequence>MKSVIANPSHSEAAAKDAMEAVWDIRYNDTKPFDRGSSTITIDDGKPIAATQFLNSVLVQQLGSGLYGLGIGAFGIDWSTVSSYLGSPLASPWFATAHVAVGFFIVMYVLTPFILLVQCLQSQNIPNIFG</sequence>
<evidence type="ECO:0000313" key="10">
    <source>
        <dbReference type="EMBL" id="PON92827.1"/>
    </source>
</evidence>
<evidence type="ECO:0000256" key="2">
    <source>
        <dbReference type="ARBA" id="ARBA00005484"/>
    </source>
</evidence>
<evidence type="ECO:0000256" key="4">
    <source>
        <dbReference type="ARBA" id="ARBA00022692"/>
    </source>
</evidence>
<dbReference type="GO" id="GO:0016020">
    <property type="term" value="C:membrane"/>
    <property type="evidence" value="ECO:0007669"/>
    <property type="project" value="UniProtKB-SubCell"/>
</dbReference>
<keyword evidence="6" id="KW-0653">Protein transport</keyword>
<dbReference type="Proteomes" id="UP000237000">
    <property type="component" value="Unassembled WGS sequence"/>
</dbReference>
<evidence type="ECO:0000313" key="11">
    <source>
        <dbReference type="Proteomes" id="UP000237000"/>
    </source>
</evidence>
<comment type="similarity">
    <text evidence="2">Belongs to the oligopeptide OPT transporter (TC 2.A.67.1) family.</text>
</comment>
<dbReference type="InterPro" id="IPR004648">
    <property type="entry name" value="Oligpept_transpt"/>
</dbReference>
<proteinExistence type="inferred from homology"/>
<evidence type="ECO:0000256" key="7">
    <source>
        <dbReference type="ARBA" id="ARBA00022989"/>
    </source>
</evidence>
<comment type="caution">
    <text evidence="10">The sequence shown here is derived from an EMBL/GenBank/DDBJ whole genome shotgun (WGS) entry which is preliminary data.</text>
</comment>
<accession>A0A2P5F4V4</accession>
<gene>
    <name evidence="10" type="ORF">TorRG33x02_114250</name>
</gene>
<dbReference type="OrthoDB" id="285308at2759"/>